<feature type="domain" description="Rhodanese" evidence="1">
    <location>
        <begin position="3"/>
        <end position="97"/>
    </location>
</feature>
<proteinExistence type="predicted"/>
<dbReference type="SMART" id="SM00450">
    <property type="entry name" value="RHOD"/>
    <property type="match status" value="1"/>
</dbReference>
<organism evidence="2 3">
    <name type="scientific">Desulfovibrio subterraneus</name>
    <dbReference type="NCBI Taxonomy" id="2718620"/>
    <lineage>
        <taxon>Bacteria</taxon>
        <taxon>Pseudomonadati</taxon>
        <taxon>Thermodesulfobacteriota</taxon>
        <taxon>Desulfovibrionia</taxon>
        <taxon>Desulfovibrionales</taxon>
        <taxon>Desulfovibrionaceae</taxon>
        <taxon>Desulfovibrio</taxon>
    </lineage>
</organism>
<dbReference type="EMBL" id="BLVO01000004">
    <property type="protein sequence ID" value="GFM31782.1"/>
    <property type="molecule type" value="Genomic_DNA"/>
</dbReference>
<reference evidence="2 3" key="1">
    <citation type="submission" date="2020-05" db="EMBL/GenBank/DDBJ databases">
        <title>Draft genome sequence of Desulfovibrio sp. strain HN2T.</title>
        <authorList>
            <person name="Ueno A."/>
            <person name="Tamazawa S."/>
            <person name="Tamamura S."/>
            <person name="Murakami T."/>
            <person name="Kiyama T."/>
            <person name="Inomata H."/>
            <person name="Amano Y."/>
            <person name="Miyakawa K."/>
            <person name="Tamaki H."/>
            <person name="Naganuma T."/>
            <person name="Kaneko K."/>
        </authorList>
    </citation>
    <scope>NUCLEOTIDE SEQUENCE [LARGE SCALE GENOMIC DNA]</scope>
    <source>
        <strain evidence="2 3">HN2</strain>
    </source>
</reference>
<dbReference type="AlphaFoldDB" id="A0A7J0BF16"/>
<dbReference type="SUPFAM" id="SSF52821">
    <property type="entry name" value="Rhodanese/Cell cycle control phosphatase"/>
    <property type="match status" value="1"/>
</dbReference>
<dbReference type="InterPro" id="IPR001763">
    <property type="entry name" value="Rhodanese-like_dom"/>
</dbReference>
<dbReference type="PROSITE" id="PS50206">
    <property type="entry name" value="RHODANESE_3"/>
    <property type="match status" value="1"/>
</dbReference>
<evidence type="ECO:0000313" key="2">
    <source>
        <dbReference type="EMBL" id="GFM31782.1"/>
    </source>
</evidence>
<dbReference type="CDD" id="cd00158">
    <property type="entry name" value="RHOD"/>
    <property type="match status" value="1"/>
</dbReference>
<comment type="caution">
    <text evidence="2">The sequence shown here is derived from an EMBL/GenBank/DDBJ whole genome shotgun (WGS) entry which is preliminary data.</text>
</comment>
<name>A0A7J0BF16_9BACT</name>
<dbReference type="Proteomes" id="UP000503840">
    <property type="component" value="Unassembled WGS sequence"/>
</dbReference>
<accession>A0A7J0BF16</accession>
<dbReference type="InterPro" id="IPR036873">
    <property type="entry name" value="Rhodanese-like_dom_sf"/>
</dbReference>
<keyword evidence="3" id="KW-1185">Reference proteome</keyword>
<gene>
    <name evidence="2" type="ORF">DSM101010T_01470</name>
</gene>
<protein>
    <recommendedName>
        <fullName evidence="1">Rhodanese domain-containing protein</fullName>
    </recommendedName>
</protein>
<sequence length="107" mass="11760">MFLVDVRDAADYEAGHIPGAICYPLPMTIQARLFKRWWLRKLLCSDVCSGVVFYSGGPRCMRSDSAARAAVISGFPDVYNYAGGLEDWMSRGLGVETGPCCEPEAFV</sequence>
<dbReference type="Pfam" id="PF00581">
    <property type="entry name" value="Rhodanese"/>
    <property type="match status" value="1"/>
</dbReference>
<evidence type="ECO:0000313" key="3">
    <source>
        <dbReference type="Proteomes" id="UP000503840"/>
    </source>
</evidence>
<evidence type="ECO:0000259" key="1">
    <source>
        <dbReference type="PROSITE" id="PS50206"/>
    </source>
</evidence>
<dbReference type="Gene3D" id="3.40.250.10">
    <property type="entry name" value="Rhodanese-like domain"/>
    <property type="match status" value="1"/>
</dbReference>